<feature type="transmembrane region" description="Helical" evidence="2">
    <location>
        <begin position="105"/>
        <end position="132"/>
    </location>
</feature>
<dbReference type="FunFam" id="3.30.70.270:FF:000001">
    <property type="entry name" value="Diguanylate cyclase domain protein"/>
    <property type="match status" value="1"/>
</dbReference>
<accession>A0A561SIP4</accession>
<evidence type="ECO:0000259" key="3">
    <source>
        <dbReference type="PROSITE" id="PS50887"/>
    </source>
</evidence>
<evidence type="ECO:0000256" key="1">
    <source>
        <dbReference type="SAM" id="MobiDB-lite"/>
    </source>
</evidence>
<feature type="transmembrane region" description="Helical" evidence="2">
    <location>
        <begin position="38"/>
        <end position="60"/>
    </location>
</feature>
<evidence type="ECO:0000313" key="5">
    <source>
        <dbReference type="Proteomes" id="UP000321261"/>
    </source>
</evidence>
<dbReference type="RefSeq" id="WP_147254069.1">
    <property type="nucleotide sequence ID" value="NZ_VIWU01000001.1"/>
</dbReference>
<keyword evidence="2" id="KW-0812">Transmembrane</keyword>
<dbReference type="InterPro" id="IPR050469">
    <property type="entry name" value="Diguanylate_Cyclase"/>
</dbReference>
<dbReference type="CDD" id="cd01949">
    <property type="entry name" value="GGDEF"/>
    <property type="match status" value="1"/>
</dbReference>
<dbReference type="InterPro" id="IPR043128">
    <property type="entry name" value="Rev_trsase/Diguanyl_cyclase"/>
</dbReference>
<dbReference type="GO" id="GO:0052621">
    <property type="term" value="F:diguanylate cyclase activity"/>
    <property type="evidence" value="ECO:0007669"/>
    <property type="project" value="TreeGrafter"/>
</dbReference>
<feature type="transmembrane region" description="Helical" evidence="2">
    <location>
        <begin position="66"/>
        <end position="84"/>
    </location>
</feature>
<dbReference type="AlphaFoldDB" id="A0A561SIP4"/>
<proteinExistence type="predicted"/>
<gene>
    <name evidence="4" type="ORF">FHX44_11631</name>
</gene>
<dbReference type="PANTHER" id="PTHR45138:SF9">
    <property type="entry name" value="DIGUANYLATE CYCLASE DGCM-RELATED"/>
    <property type="match status" value="1"/>
</dbReference>
<dbReference type="PROSITE" id="PS50887">
    <property type="entry name" value="GGDEF"/>
    <property type="match status" value="1"/>
</dbReference>
<sequence>MSRGTRQDAASTGGGSAATGSAAWRLAQWAIWGIPRRLVVPVLLVELTAVVLTAFAVRPAEFDRTSIIFGSMLCAFGIMHSEVAMRVERTRRRIAETLHVDLSSVWTFAGAVLLPPALAAGVATIVFTHLWWRSWRPRVPIYRHAFSTATIVLACLAASAVVGAYRDGGVTGVDDVPGVLLLGAAILVYTTVNSALVAGAVAVSSPQPDIGKVLGRWDDNLLELATLSLGAITAVALAINPVLIVFVLPPLLVLHRAVLVKHLEEAANTDGKTGLLNAVAWHVQAERALQRTKRRDGPPGVLVLDLDHFKAVNDTHGHLAGDQVLTAVAGVLRDEVRERDLVGRFGGEEFVVMLAGLGGRGPAEIEAVAERIRRRVADLRVEIPTPDGPLTVRGLSVSVGCAVMPDGGAELRDLLEVADRALYAAKGAGRNAVRMGNATSDRPALLPLHTDPSTPVEPPTLHSNAGD</sequence>
<keyword evidence="2" id="KW-0472">Membrane</keyword>
<dbReference type="OrthoDB" id="23692at2"/>
<feature type="transmembrane region" description="Helical" evidence="2">
    <location>
        <begin position="224"/>
        <end position="254"/>
    </location>
</feature>
<dbReference type="InterPro" id="IPR029787">
    <property type="entry name" value="Nucleotide_cyclase"/>
</dbReference>
<feature type="transmembrane region" description="Helical" evidence="2">
    <location>
        <begin position="177"/>
        <end position="204"/>
    </location>
</feature>
<feature type="domain" description="GGDEF" evidence="3">
    <location>
        <begin position="297"/>
        <end position="438"/>
    </location>
</feature>
<feature type="transmembrane region" description="Helical" evidence="2">
    <location>
        <begin position="144"/>
        <end position="165"/>
    </location>
</feature>
<dbReference type="GO" id="GO:0005886">
    <property type="term" value="C:plasma membrane"/>
    <property type="evidence" value="ECO:0007669"/>
    <property type="project" value="TreeGrafter"/>
</dbReference>
<feature type="region of interest" description="Disordered" evidence="1">
    <location>
        <begin position="434"/>
        <end position="467"/>
    </location>
</feature>
<dbReference type="InterPro" id="IPR000160">
    <property type="entry name" value="GGDEF_dom"/>
</dbReference>
<dbReference type="SUPFAM" id="SSF55073">
    <property type="entry name" value="Nucleotide cyclase"/>
    <property type="match status" value="1"/>
</dbReference>
<dbReference type="PANTHER" id="PTHR45138">
    <property type="entry name" value="REGULATORY COMPONENTS OF SENSORY TRANSDUCTION SYSTEM"/>
    <property type="match status" value="1"/>
</dbReference>
<dbReference type="Pfam" id="PF00990">
    <property type="entry name" value="GGDEF"/>
    <property type="match status" value="1"/>
</dbReference>
<name>A0A561SIP4_9PSEU</name>
<dbReference type="Proteomes" id="UP000321261">
    <property type="component" value="Unassembled WGS sequence"/>
</dbReference>
<keyword evidence="5" id="KW-1185">Reference proteome</keyword>
<keyword evidence="2" id="KW-1133">Transmembrane helix</keyword>
<dbReference type="GO" id="GO:0043709">
    <property type="term" value="P:cell adhesion involved in single-species biofilm formation"/>
    <property type="evidence" value="ECO:0007669"/>
    <property type="project" value="TreeGrafter"/>
</dbReference>
<protein>
    <submittedName>
        <fullName evidence="4">Diguanylate cyclase (GGDEF)-like protein</fullName>
    </submittedName>
</protein>
<dbReference type="GO" id="GO:1902201">
    <property type="term" value="P:negative regulation of bacterial-type flagellum-dependent cell motility"/>
    <property type="evidence" value="ECO:0007669"/>
    <property type="project" value="TreeGrafter"/>
</dbReference>
<reference evidence="4 5" key="1">
    <citation type="submission" date="2019-06" db="EMBL/GenBank/DDBJ databases">
        <title>Sequencing the genomes of 1000 actinobacteria strains.</title>
        <authorList>
            <person name="Klenk H.-P."/>
        </authorList>
    </citation>
    <scope>NUCLEOTIDE SEQUENCE [LARGE SCALE GENOMIC DNA]</scope>
    <source>
        <strain evidence="4 5">DSM 45671</strain>
    </source>
</reference>
<organism evidence="4 5">
    <name type="scientific">Pseudonocardia hierapolitana</name>
    <dbReference type="NCBI Taxonomy" id="1128676"/>
    <lineage>
        <taxon>Bacteria</taxon>
        <taxon>Bacillati</taxon>
        <taxon>Actinomycetota</taxon>
        <taxon>Actinomycetes</taxon>
        <taxon>Pseudonocardiales</taxon>
        <taxon>Pseudonocardiaceae</taxon>
        <taxon>Pseudonocardia</taxon>
    </lineage>
</organism>
<dbReference type="SMART" id="SM00267">
    <property type="entry name" value="GGDEF"/>
    <property type="match status" value="1"/>
</dbReference>
<evidence type="ECO:0000256" key="2">
    <source>
        <dbReference type="SAM" id="Phobius"/>
    </source>
</evidence>
<dbReference type="Gene3D" id="3.30.70.270">
    <property type="match status" value="1"/>
</dbReference>
<dbReference type="EMBL" id="VIWU01000001">
    <property type="protein sequence ID" value="TWF74749.1"/>
    <property type="molecule type" value="Genomic_DNA"/>
</dbReference>
<comment type="caution">
    <text evidence="4">The sequence shown here is derived from an EMBL/GenBank/DDBJ whole genome shotgun (WGS) entry which is preliminary data.</text>
</comment>
<dbReference type="NCBIfam" id="TIGR00254">
    <property type="entry name" value="GGDEF"/>
    <property type="match status" value="1"/>
</dbReference>
<evidence type="ECO:0000313" key="4">
    <source>
        <dbReference type="EMBL" id="TWF74749.1"/>
    </source>
</evidence>